<protein>
    <submittedName>
        <fullName evidence="1">Uncharacterized protein</fullName>
    </submittedName>
</protein>
<reference evidence="1" key="1">
    <citation type="journal article" date="2020" name="Stud. Mycol.">
        <title>101 Dothideomycetes genomes: a test case for predicting lifestyles and emergence of pathogens.</title>
        <authorList>
            <person name="Haridas S."/>
            <person name="Albert R."/>
            <person name="Binder M."/>
            <person name="Bloem J."/>
            <person name="Labutti K."/>
            <person name="Salamov A."/>
            <person name="Andreopoulos B."/>
            <person name="Baker S."/>
            <person name="Barry K."/>
            <person name="Bills G."/>
            <person name="Bluhm B."/>
            <person name="Cannon C."/>
            <person name="Castanera R."/>
            <person name="Culley D."/>
            <person name="Daum C."/>
            <person name="Ezra D."/>
            <person name="Gonzalez J."/>
            <person name="Henrissat B."/>
            <person name="Kuo A."/>
            <person name="Liang C."/>
            <person name="Lipzen A."/>
            <person name="Lutzoni F."/>
            <person name="Magnuson J."/>
            <person name="Mondo S."/>
            <person name="Nolan M."/>
            <person name="Ohm R."/>
            <person name="Pangilinan J."/>
            <person name="Park H.-J."/>
            <person name="Ramirez L."/>
            <person name="Alfaro M."/>
            <person name="Sun H."/>
            <person name="Tritt A."/>
            <person name="Yoshinaga Y."/>
            <person name="Zwiers L.-H."/>
            <person name="Turgeon B."/>
            <person name="Goodwin S."/>
            <person name="Spatafora J."/>
            <person name="Crous P."/>
            <person name="Grigoriev I."/>
        </authorList>
    </citation>
    <scope>NUCLEOTIDE SEQUENCE</scope>
    <source>
        <strain evidence="1">CBS 525.71</strain>
    </source>
</reference>
<comment type="caution">
    <text evidence="1">The sequence shown here is derived from an EMBL/GenBank/DDBJ whole genome shotgun (WGS) entry which is preliminary data.</text>
</comment>
<organism evidence="1 2">
    <name type="scientific">Macroventuria anomochaeta</name>
    <dbReference type="NCBI Taxonomy" id="301207"/>
    <lineage>
        <taxon>Eukaryota</taxon>
        <taxon>Fungi</taxon>
        <taxon>Dikarya</taxon>
        <taxon>Ascomycota</taxon>
        <taxon>Pezizomycotina</taxon>
        <taxon>Dothideomycetes</taxon>
        <taxon>Pleosporomycetidae</taxon>
        <taxon>Pleosporales</taxon>
        <taxon>Pleosporineae</taxon>
        <taxon>Didymellaceae</taxon>
        <taxon>Macroventuria</taxon>
    </lineage>
</organism>
<dbReference type="Proteomes" id="UP000799754">
    <property type="component" value="Unassembled WGS sequence"/>
</dbReference>
<evidence type="ECO:0000313" key="2">
    <source>
        <dbReference type="Proteomes" id="UP000799754"/>
    </source>
</evidence>
<sequence length="139" mass="15674">MAKSASYYNVDDFNAYKRKQGKCLPPRVNVLAAANHIQALFDAKKFTWGFMGGLSMLCLGYKREMPDLHIAYDDKDFERLKSKLESDQRVRLPTGVNPLLPFKILVWTGPEYKDQGCTINSSIELNLAPSGLLLTIAIF</sequence>
<name>A0ACB6SA38_9PLEO</name>
<gene>
    <name evidence="1" type="ORF">BU25DRAFT_333971</name>
</gene>
<dbReference type="EMBL" id="MU006705">
    <property type="protein sequence ID" value="KAF2631161.1"/>
    <property type="molecule type" value="Genomic_DNA"/>
</dbReference>
<proteinExistence type="predicted"/>
<accession>A0ACB6SA38</accession>
<keyword evidence="2" id="KW-1185">Reference proteome</keyword>
<evidence type="ECO:0000313" key="1">
    <source>
        <dbReference type="EMBL" id="KAF2631161.1"/>
    </source>
</evidence>